<keyword evidence="3" id="KW-0547">Nucleotide-binding</keyword>
<evidence type="ECO:0000259" key="7">
    <source>
        <dbReference type="Pfam" id="PF13193"/>
    </source>
</evidence>
<evidence type="ECO:0000256" key="2">
    <source>
        <dbReference type="ARBA" id="ARBA00022598"/>
    </source>
</evidence>
<evidence type="ECO:0000313" key="8">
    <source>
        <dbReference type="EMBL" id="AXG81603.1"/>
    </source>
</evidence>
<organism evidence="8 9">
    <name type="scientific">Streptomyces paludis</name>
    <dbReference type="NCBI Taxonomy" id="2282738"/>
    <lineage>
        <taxon>Bacteria</taxon>
        <taxon>Bacillati</taxon>
        <taxon>Actinomycetota</taxon>
        <taxon>Actinomycetes</taxon>
        <taxon>Kitasatosporales</taxon>
        <taxon>Streptomycetaceae</taxon>
        <taxon>Streptomyces</taxon>
    </lineage>
</organism>
<dbReference type="Pfam" id="PF13193">
    <property type="entry name" value="AMP-binding_C"/>
    <property type="match status" value="1"/>
</dbReference>
<dbReference type="GO" id="GO:0005524">
    <property type="term" value="F:ATP binding"/>
    <property type="evidence" value="ECO:0007669"/>
    <property type="project" value="UniProtKB-KW"/>
</dbReference>
<dbReference type="InterPro" id="IPR045851">
    <property type="entry name" value="AMP-bd_C_sf"/>
</dbReference>
<dbReference type="OrthoDB" id="9803968at2"/>
<gene>
    <name evidence="8" type="ORF">DVK44_32190</name>
</gene>
<evidence type="ECO:0000259" key="6">
    <source>
        <dbReference type="Pfam" id="PF00501"/>
    </source>
</evidence>
<dbReference type="GO" id="GO:0015645">
    <property type="term" value="F:fatty acid ligase activity"/>
    <property type="evidence" value="ECO:0007669"/>
    <property type="project" value="TreeGrafter"/>
</dbReference>
<dbReference type="InterPro" id="IPR025110">
    <property type="entry name" value="AMP-bd_C"/>
</dbReference>
<dbReference type="InterPro" id="IPR042099">
    <property type="entry name" value="ANL_N_sf"/>
</dbReference>
<name>A0A345HY29_9ACTN</name>
<dbReference type="GO" id="GO:0016405">
    <property type="term" value="F:CoA-ligase activity"/>
    <property type="evidence" value="ECO:0007669"/>
    <property type="project" value="UniProtKB-ARBA"/>
</dbReference>
<keyword evidence="9" id="KW-1185">Reference proteome</keyword>
<dbReference type="GO" id="GO:0004321">
    <property type="term" value="F:fatty-acyl-CoA synthase activity"/>
    <property type="evidence" value="ECO:0007669"/>
    <property type="project" value="TreeGrafter"/>
</dbReference>
<dbReference type="KEGG" id="spad:DVK44_32190"/>
<proteinExistence type="inferred from homology"/>
<sequence length="582" mass="61661">MALSGPRPDPGSAADPLDRVHELVTRYSDPHASVARLLCDGHPADAVAYTVVEPDLSATVLTYGRLKTDSERFAAALAGLGVGPGDRVATLMGKSVDYLVALLAIWRLGAVTVPLFTAFAPPAIALRLLASDTKVVICDAPQRAKLAPGADIPADAAWRVVVSGGTGHTGDLRFADLLDAHAPGHPAVALGGDAPLVHIFTSGTTGRPKGVVVPTAAIAGFRLYAEYGCGVSEDDVFWNAADPGWAYGLYFGVIASLSLGVPSVLLHSGFSAGLTWQVMDTLGVTNFTAAPTVYRSLRASGVPVPAGLALRRASSAGEPLTPEINAWAEEAFGIQVHDHYGQTEAGMLVNNHQLPSLRSPVRPGSMGHPMPGWSLRVLYEDRDEIAPTGTVGRIAADLGASPLAWFKGYEGDPVKSAEKFSPDGRWYYTGDVGRVDEEGYFHFSSRDDDVIIMAGYRIGPFEVESVLVTHPAVVECAVVAAPDEVRGEVLEAYVVLQEGAEASDQLTSELQQLVKTRFAAHAYPRTVHFTDQLPKTPSGKIQRFVLRQQRRTDQANPNGPAHPTNLTNPTAPTAPTDPGTHA</sequence>
<dbReference type="InterPro" id="IPR051087">
    <property type="entry name" value="Mitochondrial_ACSM"/>
</dbReference>
<dbReference type="Pfam" id="PF00501">
    <property type="entry name" value="AMP-binding"/>
    <property type="match status" value="1"/>
</dbReference>
<accession>A0A345HY29</accession>
<dbReference type="Gene3D" id="3.30.300.30">
    <property type="match status" value="1"/>
</dbReference>
<dbReference type="PANTHER" id="PTHR43605">
    <property type="entry name" value="ACYL-COENZYME A SYNTHETASE"/>
    <property type="match status" value="1"/>
</dbReference>
<dbReference type="GO" id="GO:0006637">
    <property type="term" value="P:acyl-CoA metabolic process"/>
    <property type="evidence" value="ECO:0007669"/>
    <property type="project" value="TreeGrafter"/>
</dbReference>
<dbReference type="RefSeq" id="WP_114664144.1">
    <property type="nucleotide sequence ID" value="NZ_CP031194.1"/>
</dbReference>
<feature type="compositionally biased region" description="Low complexity" evidence="5">
    <location>
        <begin position="561"/>
        <end position="582"/>
    </location>
</feature>
<comment type="similarity">
    <text evidence="1">Belongs to the ATP-dependent AMP-binding enzyme family.</text>
</comment>
<feature type="region of interest" description="Disordered" evidence="5">
    <location>
        <begin position="551"/>
        <end position="582"/>
    </location>
</feature>
<evidence type="ECO:0000256" key="3">
    <source>
        <dbReference type="ARBA" id="ARBA00022741"/>
    </source>
</evidence>
<keyword evidence="4" id="KW-0067">ATP-binding</keyword>
<feature type="domain" description="AMP-binding enzyme C-terminal" evidence="7">
    <location>
        <begin position="462"/>
        <end position="540"/>
    </location>
</feature>
<dbReference type="InterPro" id="IPR000873">
    <property type="entry name" value="AMP-dep_synth/lig_dom"/>
</dbReference>
<dbReference type="SUPFAM" id="SSF56801">
    <property type="entry name" value="Acetyl-CoA synthetase-like"/>
    <property type="match status" value="1"/>
</dbReference>
<dbReference type="FunFam" id="3.30.300.30:FF:000005">
    <property type="entry name" value="Acyl-coenzyme A synthetase ACSM5, mitochondrial"/>
    <property type="match status" value="1"/>
</dbReference>
<reference evidence="9" key="1">
    <citation type="submission" date="2018-07" db="EMBL/GenBank/DDBJ databases">
        <authorList>
            <person name="Zhao J."/>
        </authorList>
    </citation>
    <scope>NUCLEOTIDE SEQUENCE [LARGE SCALE GENOMIC DNA]</scope>
    <source>
        <strain evidence="9">GSSD-12</strain>
    </source>
</reference>
<protein>
    <submittedName>
        <fullName evidence="8">AMP-dependent synthetase</fullName>
    </submittedName>
</protein>
<dbReference type="EMBL" id="CP031194">
    <property type="protein sequence ID" value="AXG81603.1"/>
    <property type="molecule type" value="Genomic_DNA"/>
</dbReference>
<evidence type="ECO:0000256" key="1">
    <source>
        <dbReference type="ARBA" id="ARBA00006432"/>
    </source>
</evidence>
<feature type="domain" description="AMP-dependent synthetase/ligase" evidence="6">
    <location>
        <begin position="42"/>
        <end position="395"/>
    </location>
</feature>
<evidence type="ECO:0000313" key="9">
    <source>
        <dbReference type="Proteomes" id="UP000253868"/>
    </source>
</evidence>
<dbReference type="Proteomes" id="UP000253868">
    <property type="component" value="Chromosome"/>
</dbReference>
<dbReference type="AlphaFoldDB" id="A0A345HY29"/>
<evidence type="ECO:0000256" key="4">
    <source>
        <dbReference type="ARBA" id="ARBA00022840"/>
    </source>
</evidence>
<dbReference type="PANTHER" id="PTHR43605:SF10">
    <property type="entry name" value="ACYL-COA SYNTHETASE MEDIUM CHAIN FAMILY MEMBER 3"/>
    <property type="match status" value="1"/>
</dbReference>
<evidence type="ECO:0000256" key="5">
    <source>
        <dbReference type="SAM" id="MobiDB-lite"/>
    </source>
</evidence>
<dbReference type="GO" id="GO:0006633">
    <property type="term" value="P:fatty acid biosynthetic process"/>
    <property type="evidence" value="ECO:0007669"/>
    <property type="project" value="TreeGrafter"/>
</dbReference>
<dbReference type="Gene3D" id="3.40.50.12780">
    <property type="entry name" value="N-terminal domain of ligase-like"/>
    <property type="match status" value="1"/>
</dbReference>
<keyword evidence="2" id="KW-0436">Ligase</keyword>